<feature type="compositionally biased region" description="Basic and acidic residues" evidence="1">
    <location>
        <begin position="77"/>
        <end position="95"/>
    </location>
</feature>
<evidence type="ECO:0000313" key="3">
    <source>
        <dbReference type="Proteomes" id="UP000653305"/>
    </source>
</evidence>
<keyword evidence="3" id="KW-1185">Reference proteome</keyword>
<feature type="region of interest" description="Disordered" evidence="1">
    <location>
        <begin position="37"/>
        <end position="95"/>
    </location>
</feature>
<gene>
    <name evidence="2" type="ORF">PHJA_000159500</name>
</gene>
<evidence type="ECO:0000313" key="2">
    <source>
        <dbReference type="EMBL" id="GFP80161.1"/>
    </source>
</evidence>
<sequence length="95" mass="10739">MEWSGAALLAAGEVRGRERSPISLRPVHRHLQSLQEVTAAGSHREPPATDCFRRRLKRRGTAGADSDLEKEEADFQLSEKRSQSGIWEGRDRKEE</sequence>
<comment type="caution">
    <text evidence="2">The sequence shown here is derived from an EMBL/GenBank/DDBJ whole genome shotgun (WGS) entry which is preliminary data.</text>
</comment>
<organism evidence="2 3">
    <name type="scientific">Phtheirospermum japonicum</name>
    <dbReference type="NCBI Taxonomy" id="374723"/>
    <lineage>
        <taxon>Eukaryota</taxon>
        <taxon>Viridiplantae</taxon>
        <taxon>Streptophyta</taxon>
        <taxon>Embryophyta</taxon>
        <taxon>Tracheophyta</taxon>
        <taxon>Spermatophyta</taxon>
        <taxon>Magnoliopsida</taxon>
        <taxon>eudicotyledons</taxon>
        <taxon>Gunneridae</taxon>
        <taxon>Pentapetalae</taxon>
        <taxon>asterids</taxon>
        <taxon>lamiids</taxon>
        <taxon>Lamiales</taxon>
        <taxon>Orobanchaceae</taxon>
        <taxon>Orobanchaceae incertae sedis</taxon>
        <taxon>Phtheirospermum</taxon>
    </lineage>
</organism>
<dbReference type="EMBL" id="BMAC01000016">
    <property type="protein sequence ID" value="GFP80161.1"/>
    <property type="molecule type" value="Genomic_DNA"/>
</dbReference>
<name>A0A830BDJ6_9LAMI</name>
<dbReference type="AlphaFoldDB" id="A0A830BDJ6"/>
<protein>
    <submittedName>
        <fullName evidence="2">Uncharacterized protein</fullName>
    </submittedName>
</protein>
<proteinExistence type="predicted"/>
<dbReference type="Proteomes" id="UP000653305">
    <property type="component" value="Unassembled WGS sequence"/>
</dbReference>
<feature type="compositionally biased region" description="Basic and acidic residues" evidence="1">
    <location>
        <begin position="42"/>
        <end position="53"/>
    </location>
</feature>
<evidence type="ECO:0000256" key="1">
    <source>
        <dbReference type="SAM" id="MobiDB-lite"/>
    </source>
</evidence>
<reference evidence="2" key="1">
    <citation type="submission" date="2020-07" db="EMBL/GenBank/DDBJ databases">
        <title>Ethylene signaling mediates host invasion by parasitic plants.</title>
        <authorList>
            <person name="Yoshida S."/>
        </authorList>
    </citation>
    <scope>NUCLEOTIDE SEQUENCE</scope>
    <source>
        <strain evidence="2">Okayama</strain>
    </source>
</reference>
<accession>A0A830BDJ6</accession>